<evidence type="ECO:0000313" key="2">
    <source>
        <dbReference type="EMBL" id="GGA90355.1"/>
    </source>
</evidence>
<dbReference type="Proteomes" id="UP000607559">
    <property type="component" value="Unassembled WGS sequence"/>
</dbReference>
<reference evidence="2" key="2">
    <citation type="submission" date="2020-09" db="EMBL/GenBank/DDBJ databases">
        <authorList>
            <person name="Sun Q."/>
            <person name="Zhou Y."/>
        </authorList>
    </citation>
    <scope>NUCLEOTIDE SEQUENCE</scope>
    <source>
        <strain evidence="2">CGMCC 1.15448</strain>
    </source>
</reference>
<name>A0A8J2XRT8_9BACT</name>
<protein>
    <submittedName>
        <fullName evidence="2">Uncharacterized protein</fullName>
    </submittedName>
</protein>
<dbReference type="EMBL" id="BMJC01000001">
    <property type="protein sequence ID" value="GGA90355.1"/>
    <property type="molecule type" value="Genomic_DNA"/>
</dbReference>
<gene>
    <name evidence="2" type="ORF">GCM10011511_11970</name>
</gene>
<organism evidence="2 3">
    <name type="scientific">Puia dinghuensis</name>
    <dbReference type="NCBI Taxonomy" id="1792502"/>
    <lineage>
        <taxon>Bacteria</taxon>
        <taxon>Pseudomonadati</taxon>
        <taxon>Bacteroidota</taxon>
        <taxon>Chitinophagia</taxon>
        <taxon>Chitinophagales</taxon>
        <taxon>Chitinophagaceae</taxon>
        <taxon>Puia</taxon>
    </lineage>
</organism>
<comment type="caution">
    <text evidence="2">The sequence shown here is derived from an EMBL/GenBank/DDBJ whole genome shotgun (WGS) entry which is preliminary data.</text>
</comment>
<keyword evidence="3" id="KW-1185">Reference proteome</keyword>
<dbReference type="AlphaFoldDB" id="A0A8J2XRT8"/>
<evidence type="ECO:0000256" key="1">
    <source>
        <dbReference type="SAM" id="MobiDB-lite"/>
    </source>
</evidence>
<reference evidence="2" key="1">
    <citation type="journal article" date="2014" name="Int. J. Syst. Evol. Microbiol.">
        <title>Complete genome sequence of Corynebacterium casei LMG S-19264T (=DSM 44701T), isolated from a smear-ripened cheese.</title>
        <authorList>
            <consortium name="US DOE Joint Genome Institute (JGI-PGF)"/>
            <person name="Walter F."/>
            <person name="Albersmeier A."/>
            <person name="Kalinowski J."/>
            <person name="Ruckert C."/>
        </authorList>
    </citation>
    <scope>NUCLEOTIDE SEQUENCE</scope>
    <source>
        <strain evidence="2">CGMCC 1.15448</strain>
    </source>
</reference>
<sequence length="110" mass="12200">MEKFLLLIREDLKIRDKMSPEEFNRNARLMAKWIESMAQTGNYLQAEPLLNGGRYVGRASFPVSLFLVECRFGKALSAGRGPGEGKGIPHQGPWADDEKPGDSFYPGIAG</sequence>
<proteinExistence type="predicted"/>
<evidence type="ECO:0000313" key="3">
    <source>
        <dbReference type="Proteomes" id="UP000607559"/>
    </source>
</evidence>
<feature type="region of interest" description="Disordered" evidence="1">
    <location>
        <begin position="79"/>
        <end position="110"/>
    </location>
</feature>
<accession>A0A8J2XRT8</accession>